<feature type="binding site" evidence="5">
    <location>
        <position position="33"/>
    </location>
    <ligand>
        <name>AMP</name>
        <dbReference type="ChEBI" id="CHEBI:456215"/>
    </ligand>
</feature>
<feature type="region of interest" description="NMP" evidence="5">
    <location>
        <begin position="32"/>
        <end position="61"/>
    </location>
</feature>
<sequence length="220" mass="23863">MTNRIVLLGPPGAGKGTQAALLSEVLGIPKVTTGDLLREAVAARTPIGLQVEALMPTGQLISDDLVIDLLKERLARPDCANGYILDGYPRTAIQAEYMCQAKQFVNAVIELKVADEVIVERMSGRRFHKPSGRTYHIRHNPPRVPGVDDVTGEPLTERADDAPEIVLKRLGIYAAEVEGILGFYGCLAPSYTPTVLTSVDGEMSLEDVHRHILDALEGVK</sequence>
<evidence type="ECO:0000256" key="6">
    <source>
        <dbReference type="RuleBase" id="RU003330"/>
    </source>
</evidence>
<feature type="binding site" evidence="5">
    <location>
        <position position="125"/>
    </location>
    <ligand>
        <name>ATP</name>
        <dbReference type="ChEBI" id="CHEBI:30616"/>
    </ligand>
</feature>
<feature type="binding site" evidence="5">
    <location>
        <position position="158"/>
    </location>
    <ligand>
        <name>AMP</name>
        <dbReference type="ChEBI" id="CHEBI:456215"/>
    </ligand>
</feature>
<comment type="subunit">
    <text evidence="5 7">Monomer.</text>
</comment>
<organism evidence="10 11">
    <name type="scientific">Pseudomonas putida</name>
    <name type="common">Arthrobacter siderocapsulatus</name>
    <dbReference type="NCBI Taxonomy" id="303"/>
    <lineage>
        <taxon>Bacteria</taxon>
        <taxon>Pseudomonadati</taxon>
        <taxon>Pseudomonadota</taxon>
        <taxon>Gammaproteobacteria</taxon>
        <taxon>Pseudomonadales</taxon>
        <taxon>Pseudomonadaceae</taxon>
        <taxon>Pseudomonas</taxon>
    </lineage>
</organism>
<evidence type="ECO:0000256" key="8">
    <source>
        <dbReference type="SAM" id="MobiDB-lite"/>
    </source>
</evidence>
<dbReference type="InterPro" id="IPR033690">
    <property type="entry name" value="Adenylat_kinase_CS"/>
</dbReference>
<comment type="caution">
    <text evidence="5">Lacks conserved residue(s) required for the propagation of feature annotation.</text>
</comment>
<dbReference type="InterPro" id="IPR006259">
    <property type="entry name" value="Adenyl_kin_sub"/>
</dbReference>
<keyword evidence="2 5" id="KW-0545">Nucleotide biosynthesis</keyword>
<keyword evidence="4 5" id="KW-0418">Kinase</keyword>
<comment type="subcellular location">
    <subcellularLocation>
        <location evidence="5 7">Cytoplasm</location>
    </subcellularLocation>
</comment>
<dbReference type="Proteomes" id="UP000637061">
    <property type="component" value="Unassembled WGS sequence"/>
</dbReference>
<dbReference type="Gene3D" id="3.40.50.300">
    <property type="entry name" value="P-loop containing nucleotide triphosphate hydrolases"/>
    <property type="match status" value="1"/>
</dbReference>
<comment type="caution">
    <text evidence="10">The sequence shown here is derived from an EMBL/GenBank/DDBJ whole genome shotgun (WGS) entry which is preliminary data.</text>
</comment>
<keyword evidence="1 5" id="KW-0808">Transferase</keyword>
<dbReference type="UniPathway" id="UPA00588">
    <property type="reaction ID" value="UER00649"/>
</dbReference>
<feature type="binding site" evidence="5">
    <location>
        <begin position="59"/>
        <end position="61"/>
    </location>
    <ligand>
        <name>AMP</name>
        <dbReference type="ChEBI" id="CHEBI:456215"/>
    </ligand>
</feature>
<evidence type="ECO:0000256" key="2">
    <source>
        <dbReference type="ARBA" id="ARBA00022727"/>
    </source>
</evidence>
<feature type="binding site" evidence="5">
    <location>
        <begin position="134"/>
        <end position="135"/>
    </location>
    <ligand>
        <name>ATP</name>
        <dbReference type="ChEBI" id="CHEBI:30616"/>
    </ligand>
</feature>
<dbReference type="PRINTS" id="PR00094">
    <property type="entry name" value="ADENYLTKNASE"/>
</dbReference>
<feature type="binding site" evidence="5">
    <location>
        <position position="169"/>
    </location>
    <ligand>
        <name>AMP</name>
        <dbReference type="ChEBI" id="CHEBI:456215"/>
    </ligand>
</feature>
<comment type="catalytic activity">
    <reaction evidence="5 7">
        <text>AMP + ATP = 2 ADP</text>
        <dbReference type="Rhea" id="RHEA:12973"/>
        <dbReference type="ChEBI" id="CHEBI:30616"/>
        <dbReference type="ChEBI" id="CHEBI:456215"/>
        <dbReference type="ChEBI" id="CHEBI:456216"/>
        <dbReference type="EC" id="2.7.4.3"/>
    </reaction>
</comment>
<evidence type="ECO:0000256" key="5">
    <source>
        <dbReference type="HAMAP-Rule" id="MF_00235"/>
    </source>
</evidence>
<evidence type="ECO:0000256" key="3">
    <source>
        <dbReference type="ARBA" id="ARBA00022741"/>
    </source>
</evidence>
<dbReference type="Pfam" id="PF05191">
    <property type="entry name" value="ADK_lid"/>
    <property type="match status" value="1"/>
</dbReference>
<dbReference type="InterPro" id="IPR007862">
    <property type="entry name" value="Adenylate_kinase_lid-dom"/>
</dbReference>
<comment type="function">
    <text evidence="5">Catalyzes the reversible transfer of the terminal phosphate group between ATP and AMP. Plays an important role in cellular energy homeostasis and in adenine nucleotide metabolism.</text>
</comment>
<feature type="binding site" evidence="5">
    <location>
        <position position="203"/>
    </location>
    <ligand>
        <name>ATP</name>
        <dbReference type="ChEBI" id="CHEBI:30616"/>
    </ligand>
</feature>
<dbReference type="GO" id="GO:0044209">
    <property type="term" value="P:AMP salvage"/>
    <property type="evidence" value="ECO:0007669"/>
    <property type="project" value="UniProtKB-UniRule"/>
</dbReference>
<feature type="binding site" evidence="5">
    <location>
        <position position="38"/>
    </location>
    <ligand>
        <name>AMP</name>
        <dbReference type="ChEBI" id="CHEBI:456215"/>
    </ligand>
</feature>
<evidence type="ECO:0000313" key="11">
    <source>
        <dbReference type="Proteomes" id="UP000637061"/>
    </source>
</evidence>
<dbReference type="SUPFAM" id="SSF52540">
    <property type="entry name" value="P-loop containing nucleoside triphosphate hydrolases"/>
    <property type="match status" value="1"/>
</dbReference>
<feature type="region of interest" description="LID" evidence="5">
    <location>
        <begin position="124"/>
        <end position="161"/>
    </location>
</feature>
<dbReference type="GO" id="GO:0005737">
    <property type="term" value="C:cytoplasm"/>
    <property type="evidence" value="ECO:0007669"/>
    <property type="project" value="UniProtKB-SubCell"/>
</dbReference>
<dbReference type="CDD" id="cd01428">
    <property type="entry name" value="ADK"/>
    <property type="match status" value="1"/>
</dbReference>
<evidence type="ECO:0000256" key="7">
    <source>
        <dbReference type="RuleBase" id="RU003331"/>
    </source>
</evidence>
<evidence type="ECO:0000313" key="10">
    <source>
        <dbReference type="EMBL" id="MBI6883278.1"/>
    </source>
</evidence>
<dbReference type="InterPro" id="IPR027417">
    <property type="entry name" value="P-loop_NTPase"/>
</dbReference>
<accession>A0A8I1EDJ0</accession>
<dbReference type="RefSeq" id="WP_198746890.1">
    <property type="nucleotide sequence ID" value="NZ_JAEHTE010000002.1"/>
</dbReference>
<keyword evidence="3 5" id="KW-0547">Nucleotide-binding</keyword>
<dbReference type="PROSITE" id="PS00113">
    <property type="entry name" value="ADENYLATE_KINASE"/>
    <property type="match status" value="1"/>
</dbReference>
<proteinExistence type="inferred from homology"/>
<dbReference type="PANTHER" id="PTHR23359">
    <property type="entry name" value="NUCLEOTIDE KINASE"/>
    <property type="match status" value="1"/>
</dbReference>
<protein>
    <recommendedName>
        <fullName evidence="5 7">Adenylate kinase</fullName>
        <shortName evidence="5">AK</shortName>
        <ecNumber evidence="5 7">2.7.4.3</ecNumber>
    </recommendedName>
    <alternativeName>
        <fullName evidence="5">ATP-AMP transphosphorylase</fullName>
    </alternativeName>
    <alternativeName>
        <fullName evidence="5">ATP:AMP phosphotransferase</fullName>
    </alternativeName>
    <alternativeName>
        <fullName evidence="5">Adenylate monophosphate kinase</fullName>
    </alternativeName>
</protein>
<dbReference type="Pfam" id="PF00406">
    <property type="entry name" value="ADK"/>
    <property type="match status" value="1"/>
</dbReference>
<feature type="binding site" evidence="5">
    <location>
        <begin position="87"/>
        <end position="90"/>
    </location>
    <ligand>
        <name>AMP</name>
        <dbReference type="ChEBI" id="CHEBI:456215"/>
    </ligand>
</feature>
<feature type="domain" description="Adenylate kinase active site lid" evidence="9">
    <location>
        <begin position="125"/>
        <end position="160"/>
    </location>
</feature>
<dbReference type="FunFam" id="3.40.50.300:FF:000106">
    <property type="entry name" value="Adenylate kinase mitochondrial"/>
    <property type="match status" value="1"/>
</dbReference>
<dbReference type="HAMAP" id="MF_00235">
    <property type="entry name" value="Adenylate_kinase_Adk"/>
    <property type="match status" value="1"/>
</dbReference>
<name>A0A8I1EDJ0_PSEPU</name>
<dbReference type="NCBIfam" id="TIGR01351">
    <property type="entry name" value="adk"/>
    <property type="match status" value="1"/>
</dbReference>
<keyword evidence="5 7" id="KW-0067">ATP-binding</keyword>
<feature type="binding site" evidence="5">
    <location>
        <position position="94"/>
    </location>
    <ligand>
        <name>AMP</name>
        <dbReference type="ChEBI" id="CHEBI:456215"/>
    </ligand>
</feature>
<evidence type="ECO:0000256" key="4">
    <source>
        <dbReference type="ARBA" id="ARBA00022777"/>
    </source>
</evidence>
<feature type="binding site" evidence="5">
    <location>
        <begin position="12"/>
        <end position="17"/>
    </location>
    <ligand>
        <name>ATP</name>
        <dbReference type="ChEBI" id="CHEBI:30616"/>
    </ligand>
</feature>
<comment type="pathway">
    <text evidence="5">Purine metabolism; AMP biosynthesis via salvage pathway; AMP from ADP: step 1/1.</text>
</comment>
<gene>
    <name evidence="5" type="primary">adk</name>
    <name evidence="10" type="ORF">JEU22_05075</name>
</gene>
<dbReference type="GO" id="GO:0005524">
    <property type="term" value="F:ATP binding"/>
    <property type="evidence" value="ECO:0007669"/>
    <property type="project" value="UniProtKB-UniRule"/>
</dbReference>
<keyword evidence="5" id="KW-0963">Cytoplasm</keyword>
<dbReference type="EC" id="2.7.4.3" evidence="5 7"/>
<feature type="compositionally biased region" description="Basic residues" evidence="8">
    <location>
        <begin position="130"/>
        <end position="141"/>
    </location>
</feature>
<dbReference type="GO" id="GO:0004017">
    <property type="term" value="F:AMP kinase activity"/>
    <property type="evidence" value="ECO:0007669"/>
    <property type="project" value="UniProtKB-UniRule"/>
</dbReference>
<dbReference type="EMBL" id="JAEHTE010000002">
    <property type="protein sequence ID" value="MBI6883278.1"/>
    <property type="molecule type" value="Genomic_DNA"/>
</dbReference>
<evidence type="ECO:0000256" key="1">
    <source>
        <dbReference type="ARBA" id="ARBA00022679"/>
    </source>
</evidence>
<comment type="domain">
    <text evidence="5">Consists of three domains, a large central CORE domain and two small peripheral domains, NMPbind and LID, which undergo movements during catalysis. The LID domain closes over the site of phosphoryl transfer upon ATP binding. Assembling and dissambling the active center during each catalytic cycle provides an effective means to prevent ATP hydrolysis.</text>
</comment>
<dbReference type="AlphaFoldDB" id="A0A8I1EDJ0"/>
<dbReference type="InterPro" id="IPR000850">
    <property type="entry name" value="Adenylat/UMP-CMP_kin"/>
</dbReference>
<feature type="region of interest" description="Disordered" evidence="8">
    <location>
        <begin position="130"/>
        <end position="150"/>
    </location>
</feature>
<evidence type="ECO:0000259" key="9">
    <source>
        <dbReference type="Pfam" id="PF05191"/>
    </source>
</evidence>
<reference evidence="10" key="1">
    <citation type="submission" date="2020-12" db="EMBL/GenBank/DDBJ databases">
        <title>Enhanced detection system for hospital associated transmission using whole genome sequencing surveillance.</title>
        <authorList>
            <person name="Harrison L.H."/>
            <person name="Van Tyne D."/>
            <person name="Marsh J.W."/>
            <person name="Griffith M.P."/>
            <person name="Snyder D.J."/>
            <person name="Cooper V.S."/>
            <person name="Mustapha M."/>
        </authorList>
    </citation>
    <scope>NUCLEOTIDE SEQUENCE</scope>
    <source>
        <strain evidence="10">PSB00042</strain>
    </source>
</reference>
<comment type="similarity">
    <text evidence="5 6">Belongs to the adenylate kinase family.</text>
</comment>